<dbReference type="EMBL" id="RRCN01000001">
    <property type="protein sequence ID" value="RRJ66414.1"/>
    <property type="molecule type" value="Genomic_DNA"/>
</dbReference>
<name>A0A3P3U8B9_9BACL</name>
<protein>
    <recommendedName>
        <fullName evidence="3">F5/8 type C domain-containing protein</fullName>
    </recommendedName>
</protein>
<gene>
    <name evidence="1" type="ORF">EHV15_28445</name>
</gene>
<evidence type="ECO:0000313" key="1">
    <source>
        <dbReference type="EMBL" id="RRJ66414.1"/>
    </source>
</evidence>
<dbReference type="RefSeq" id="WP_128634200.1">
    <property type="nucleotide sequence ID" value="NZ_RRCN01000001.1"/>
</dbReference>
<dbReference type="InterPro" id="IPR008979">
    <property type="entry name" value="Galactose-bd-like_sf"/>
</dbReference>
<reference evidence="1 2" key="1">
    <citation type="submission" date="2018-11" db="EMBL/GenBank/DDBJ databases">
        <title>Genome sequencing of Paenibacillus sp. KCOM 3021 (= ChDC PVNT-B20).</title>
        <authorList>
            <person name="Kook J.-K."/>
            <person name="Park S.-N."/>
            <person name="Lim Y.K."/>
        </authorList>
    </citation>
    <scope>NUCLEOTIDE SEQUENCE [LARGE SCALE GENOMIC DNA]</scope>
    <source>
        <strain evidence="1 2">KCOM 3021</strain>
    </source>
</reference>
<keyword evidence="2" id="KW-1185">Reference proteome</keyword>
<comment type="caution">
    <text evidence="1">The sequence shown here is derived from an EMBL/GenBank/DDBJ whole genome shotgun (WGS) entry which is preliminary data.</text>
</comment>
<evidence type="ECO:0000313" key="2">
    <source>
        <dbReference type="Proteomes" id="UP000267017"/>
    </source>
</evidence>
<dbReference type="SUPFAM" id="SSF49785">
    <property type="entry name" value="Galactose-binding domain-like"/>
    <property type="match status" value="1"/>
</dbReference>
<dbReference type="Gene3D" id="2.60.120.260">
    <property type="entry name" value="Galactose-binding domain-like"/>
    <property type="match status" value="1"/>
</dbReference>
<evidence type="ECO:0008006" key="3">
    <source>
        <dbReference type="Google" id="ProtNLM"/>
    </source>
</evidence>
<organism evidence="1 2">
    <name type="scientific">Paenibacillus oralis</name>
    <dbReference type="NCBI Taxonomy" id="2490856"/>
    <lineage>
        <taxon>Bacteria</taxon>
        <taxon>Bacillati</taxon>
        <taxon>Bacillota</taxon>
        <taxon>Bacilli</taxon>
        <taxon>Bacillales</taxon>
        <taxon>Paenibacillaceae</taxon>
        <taxon>Paenibacillus</taxon>
    </lineage>
</organism>
<dbReference type="Proteomes" id="UP000267017">
    <property type="component" value="Unassembled WGS sequence"/>
</dbReference>
<accession>A0A3P3U8B9</accession>
<sequence>MSKYVSIIPKMTSNSGNGFTISTTSMNTYPFYAVDRSMSTYFRSAINPSLPEYFTIIFPKIYKLKRYSLSIGSNAYDNMATWDLEGNINGTWKVLHSGSHSQVNETLTYDIEEAKVSGIRIKCKTRFGTNSWGITELTVYELVYEDQYLIQTPTCINSLKESTLLFLENDNEVTFVNYGIPNNNEVNFHEQLSKKIYITETFTSLGTGKVFKQKIDTNKTPIEKIIIL</sequence>
<proteinExistence type="predicted"/>
<dbReference type="AlphaFoldDB" id="A0A3P3U8B9"/>